<dbReference type="PANTHER" id="PTHR45734">
    <property type="entry name" value="TENSIN"/>
    <property type="match status" value="1"/>
</dbReference>
<dbReference type="Proteomes" id="UP000694556">
    <property type="component" value="Unassembled WGS sequence"/>
</dbReference>
<dbReference type="PANTHER" id="PTHR45734:SF1">
    <property type="entry name" value="TENSIN-2"/>
    <property type="match status" value="1"/>
</dbReference>
<dbReference type="InterPro" id="IPR051484">
    <property type="entry name" value="Tensin_PTEN_phosphatase"/>
</dbReference>
<keyword evidence="3" id="KW-1185">Reference proteome</keyword>
<dbReference type="InterPro" id="IPR029021">
    <property type="entry name" value="Prot-tyrosine_phosphatase-like"/>
</dbReference>
<evidence type="ECO:0000313" key="3">
    <source>
        <dbReference type="Proteomes" id="UP000694556"/>
    </source>
</evidence>
<reference evidence="2" key="2">
    <citation type="submission" date="2025-09" db="UniProtKB">
        <authorList>
            <consortium name="Ensembl"/>
        </authorList>
    </citation>
    <scope>IDENTIFICATION</scope>
</reference>
<feature type="compositionally biased region" description="Polar residues" evidence="1">
    <location>
        <begin position="59"/>
        <end position="71"/>
    </location>
</feature>
<reference evidence="2" key="1">
    <citation type="submission" date="2025-08" db="UniProtKB">
        <authorList>
            <consortium name="Ensembl"/>
        </authorList>
    </citation>
    <scope>IDENTIFICATION</scope>
</reference>
<dbReference type="SUPFAM" id="SSF52799">
    <property type="entry name" value="(Phosphotyrosine protein) phosphatases II"/>
    <property type="match status" value="1"/>
</dbReference>
<feature type="region of interest" description="Disordered" evidence="1">
    <location>
        <begin position="1"/>
        <end position="71"/>
    </location>
</feature>
<dbReference type="AlphaFoldDB" id="A0A8C3BVX1"/>
<dbReference type="Ensembl" id="ENSCMMT00000011138.1">
    <property type="protein sequence ID" value="ENSCMMP00000010117.1"/>
    <property type="gene ID" value="ENSCMMG00000006409.1"/>
</dbReference>
<dbReference type="GO" id="GO:0004725">
    <property type="term" value="F:protein tyrosine phosphatase activity"/>
    <property type="evidence" value="ECO:0007669"/>
    <property type="project" value="TreeGrafter"/>
</dbReference>
<accession>A0A8C3BVX1</accession>
<organism evidence="2 3">
    <name type="scientific">Cairina moschata</name>
    <name type="common">Muscovy duck</name>
    <dbReference type="NCBI Taxonomy" id="8855"/>
    <lineage>
        <taxon>Eukaryota</taxon>
        <taxon>Metazoa</taxon>
        <taxon>Chordata</taxon>
        <taxon>Craniata</taxon>
        <taxon>Vertebrata</taxon>
        <taxon>Euteleostomi</taxon>
        <taxon>Archelosauria</taxon>
        <taxon>Archosauria</taxon>
        <taxon>Dinosauria</taxon>
        <taxon>Saurischia</taxon>
        <taxon>Theropoda</taxon>
        <taxon>Coelurosauria</taxon>
        <taxon>Aves</taxon>
        <taxon>Neognathae</taxon>
        <taxon>Galloanserae</taxon>
        <taxon>Anseriformes</taxon>
        <taxon>Anatidae</taxon>
        <taxon>Anatinae</taxon>
        <taxon>Cairina</taxon>
    </lineage>
</organism>
<evidence type="ECO:0000313" key="2">
    <source>
        <dbReference type="Ensembl" id="ENSCMMP00000010117.1"/>
    </source>
</evidence>
<proteinExistence type="predicted"/>
<dbReference type="Gene3D" id="3.90.190.10">
    <property type="entry name" value="Protein tyrosine phosphatase superfamily"/>
    <property type="match status" value="1"/>
</dbReference>
<protein>
    <submittedName>
        <fullName evidence="2">Uncharacterized protein</fullName>
    </submittedName>
</protein>
<evidence type="ECO:0000256" key="1">
    <source>
        <dbReference type="SAM" id="MobiDB-lite"/>
    </source>
</evidence>
<name>A0A8C3BVX1_CAIMO</name>
<sequence length="175" mass="19438">MPSRAPPRAGKCWGGLAGPGDPPRHPTTGSGPSLAPPQPSVPPQRRNTAPVRRSEHLGSTKSLSSARQHSTLPRTLSAAAELDLSYVSERLLALSFPPALDERRLRGHLRDVAQMLRSRHRERYAVFNLSEKRRDLARLHPKVQDFGWPDLHAPPLDRLCSICKALEGWLRAHPQ</sequence>
<dbReference type="GO" id="GO:0005925">
    <property type="term" value="C:focal adhesion"/>
    <property type="evidence" value="ECO:0007669"/>
    <property type="project" value="TreeGrafter"/>
</dbReference>